<comment type="similarity">
    <text evidence="1">Belongs to the peptidase S28 family.</text>
</comment>
<reference evidence="6" key="1">
    <citation type="submission" date="2022-10" db="EMBL/GenBank/DDBJ databases">
        <authorList>
            <person name="Chen Y."/>
            <person name="Dougan E. K."/>
            <person name="Chan C."/>
            <person name="Rhodes N."/>
            <person name="Thang M."/>
        </authorList>
    </citation>
    <scope>NUCLEOTIDE SEQUENCE</scope>
</reference>
<keyword evidence="2 8" id="KW-0645">Protease</keyword>
<evidence type="ECO:0000256" key="4">
    <source>
        <dbReference type="ARBA" id="ARBA00022801"/>
    </source>
</evidence>
<name>A0A9P1CIB2_9DINO</name>
<keyword evidence="5" id="KW-0325">Glycoprotein</keyword>
<dbReference type="GO" id="GO:0006508">
    <property type="term" value="P:proteolysis"/>
    <property type="evidence" value="ECO:0007669"/>
    <property type="project" value="UniProtKB-KW"/>
</dbReference>
<reference evidence="7" key="2">
    <citation type="submission" date="2024-04" db="EMBL/GenBank/DDBJ databases">
        <authorList>
            <person name="Chen Y."/>
            <person name="Shah S."/>
            <person name="Dougan E. K."/>
            <person name="Thang M."/>
            <person name="Chan C."/>
        </authorList>
    </citation>
    <scope>NUCLEOTIDE SEQUENCE [LARGE SCALE GENOMIC DNA]</scope>
</reference>
<dbReference type="OrthoDB" id="406761at2759"/>
<gene>
    <name evidence="6" type="ORF">C1SCF055_LOCUS19032</name>
</gene>
<dbReference type="SUPFAM" id="SSF53474">
    <property type="entry name" value="alpha/beta-Hydrolases"/>
    <property type="match status" value="1"/>
</dbReference>
<keyword evidence="3" id="KW-0732">Signal</keyword>
<dbReference type="InterPro" id="IPR008758">
    <property type="entry name" value="Peptidase_S28"/>
</dbReference>
<evidence type="ECO:0000256" key="1">
    <source>
        <dbReference type="ARBA" id="ARBA00011079"/>
    </source>
</evidence>
<evidence type="ECO:0000313" key="8">
    <source>
        <dbReference type="EMBL" id="CAL4779496.1"/>
    </source>
</evidence>
<evidence type="ECO:0000256" key="2">
    <source>
        <dbReference type="ARBA" id="ARBA00022670"/>
    </source>
</evidence>
<dbReference type="AlphaFoldDB" id="A0A9P1CIB2"/>
<dbReference type="EMBL" id="CAMXCT020001680">
    <property type="protein sequence ID" value="CAL1145559.1"/>
    <property type="molecule type" value="Genomic_DNA"/>
</dbReference>
<evidence type="ECO:0000313" key="6">
    <source>
        <dbReference type="EMBL" id="CAI3992184.1"/>
    </source>
</evidence>
<dbReference type="Pfam" id="PF05577">
    <property type="entry name" value="Peptidase_S28"/>
    <property type="match status" value="1"/>
</dbReference>
<dbReference type="Proteomes" id="UP001152797">
    <property type="component" value="Unassembled WGS sequence"/>
</dbReference>
<dbReference type="PANTHER" id="PTHR11010:SF117">
    <property type="entry name" value="SERINE PROTEASE 16"/>
    <property type="match status" value="1"/>
</dbReference>
<evidence type="ECO:0000313" key="9">
    <source>
        <dbReference type="Proteomes" id="UP001152797"/>
    </source>
</evidence>
<accession>A0A9P1CIB2</accession>
<evidence type="ECO:0000256" key="3">
    <source>
        <dbReference type="ARBA" id="ARBA00022729"/>
    </source>
</evidence>
<keyword evidence="9" id="KW-1185">Reference proteome</keyword>
<evidence type="ECO:0000313" key="7">
    <source>
        <dbReference type="EMBL" id="CAL1145559.1"/>
    </source>
</evidence>
<dbReference type="InterPro" id="IPR029058">
    <property type="entry name" value="AB_hydrolase_fold"/>
</dbReference>
<comment type="caution">
    <text evidence="6">The sequence shown here is derived from an EMBL/GenBank/DDBJ whole genome shotgun (WGS) entry which is preliminary data.</text>
</comment>
<organism evidence="6">
    <name type="scientific">Cladocopium goreaui</name>
    <dbReference type="NCBI Taxonomy" id="2562237"/>
    <lineage>
        <taxon>Eukaryota</taxon>
        <taxon>Sar</taxon>
        <taxon>Alveolata</taxon>
        <taxon>Dinophyceae</taxon>
        <taxon>Suessiales</taxon>
        <taxon>Symbiodiniaceae</taxon>
        <taxon>Cladocopium</taxon>
    </lineage>
</organism>
<dbReference type="GO" id="GO:0070008">
    <property type="term" value="F:serine-type exopeptidase activity"/>
    <property type="evidence" value="ECO:0007669"/>
    <property type="project" value="InterPro"/>
</dbReference>
<protein>
    <submittedName>
        <fullName evidence="8">Thymus-specific serine protease</fullName>
    </submittedName>
</protein>
<dbReference type="GO" id="GO:0008239">
    <property type="term" value="F:dipeptidyl-peptidase activity"/>
    <property type="evidence" value="ECO:0007669"/>
    <property type="project" value="TreeGrafter"/>
</dbReference>
<dbReference type="PANTHER" id="PTHR11010">
    <property type="entry name" value="PROTEASE S28 PRO-X CARBOXYPEPTIDASE-RELATED"/>
    <property type="match status" value="1"/>
</dbReference>
<dbReference type="EMBL" id="CAMXCT010001680">
    <property type="protein sequence ID" value="CAI3992184.1"/>
    <property type="molecule type" value="Genomic_DNA"/>
</dbReference>
<evidence type="ECO:0000256" key="5">
    <source>
        <dbReference type="ARBA" id="ARBA00023180"/>
    </source>
</evidence>
<keyword evidence="4" id="KW-0378">Hydrolase</keyword>
<dbReference type="EMBL" id="CAMXCT030001680">
    <property type="protein sequence ID" value="CAL4779496.1"/>
    <property type="molecule type" value="Genomic_DNA"/>
</dbReference>
<dbReference type="Gene3D" id="3.40.50.1820">
    <property type="entry name" value="alpha/beta hydrolase"/>
    <property type="match status" value="2"/>
</dbReference>
<sequence length="390" mass="43064">MTFQGRQALADAAAFREFIAAQGLNAAPPLDLRDAQWVTFGGSYSGALSAWARQLYPQHFAAAVASSAPIESQMNFQGFHDVVASSLAAPSVFGTPQCLATISRGHAELGDLLKTERGKRSLEKKFNLCGSNPLDVRQNIGGWAGFGVITSNQYNNNRCPTTSCNIKLLCGNLSAFRRATMSDLDALVMLQQHQREEMVAGGNPNAAGCTDISWQSYLDSMKLIEKHSDSRNFFRIWTYQLCTEWGNFITCDEGSNCPFTRGYNDMDLWYNMCLEVYNISKAQVLANVRKTNEFYGGTKFPGGTQVVFPNGEVDPWHSLSVLVPPNHNIDTIFVKGASHCETRPSLGPLGSLEYRLSASFSHHVATIFPSFYHHVPQHFQDNILVVQLAT</sequence>
<proteinExistence type="inferred from homology"/>